<evidence type="ECO:0000256" key="4">
    <source>
        <dbReference type="ARBA" id="ARBA00023159"/>
    </source>
</evidence>
<evidence type="ECO:0000259" key="6">
    <source>
        <dbReference type="PROSITE" id="PS50931"/>
    </source>
</evidence>
<dbReference type="Proteomes" id="UP001589628">
    <property type="component" value="Unassembled WGS sequence"/>
</dbReference>
<dbReference type="Gene3D" id="3.40.190.290">
    <property type="match status" value="1"/>
</dbReference>
<dbReference type="PANTHER" id="PTHR30293">
    <property type="entry name" value="TRANSCRIPTIONAL REGULATORY PROTEIN NAC-RELATED"/>
    <property type="match status" value="1"/>
</dbReference>
<evidence type="ECO:0000313" key="7">
    <source>
        <dbReference type="EMBL" id="MFB9887890.1"/>
    </source>
</evidence>
<keyword evidence="4" id="KW-0010">Activator</keyword>
<organism evidence="7 8">
    <name type="scientific">Balneatrix alpica</name>
    <dbReference type="NCBI Taxonomy" id="75684"/>
    <lineage>
        <taxon>Bacteria</taxon>
        <taxon>Pseudomonadati</taxon>
        <taxon>Pseudomonadota</taxon>
        <taxon>Gammaproteobacteria</taxon>
        <taxon>Oceanospirillales</taxon>
        <taxon>Balneatrichaceae</taxon>
        <taxon>Balneatrix</taxon>
    </lineage>
</organism>
<dbReference type="Pfam" id="PF00126">
    <property type="entry name" value="HTH_1"/>
    <property type="match status" value="1"/>
</dbReference>
<evidence type="ECO:0000256" key="2">
    <source>
        <dbReference type="ARBA" id="ARBA00023015"/>
    </source>
</evidence>
<dbReference type="SUPFAM" id="SSF46785">
    <property type="entry name" value="Winged helix' DNA-binding domain"/>
    <property type="match status" value="1"/>
</dbReference>
<evidence type="ECO:0000256" key="5">
    <source>
        <dbReference type="ARBA" id="ARBA00023163"/>
    </source>
</evidence>
<keyword evidence="2" id="KW-0805">Transcription regulation</keyword>
<dbReference type="PRINTS" id="PR00039">
    <property type="entry name" value="HTHLYSR"/>
</dbReference>
<dbReference type="EMBL" id="JBHLZN010000006">
    <property type="protein sequence ID" value="MFB9887890.1"/>
    <property type="molecule type" value="Genomic_DNA"/>
</dbReference>
<dbReference type="InterPro" id="IPR005119">
    <property type="entry name" value="LysR_subst-bd"/>
</dbReference>
<dbReference type="InterPro" id="IPR000847">
    <property type="entry name" value="LysR_HTH_N"/>
</dbReference>
<name>A0ABV5ZF67_9GAMM</name>
<dbReference type="InterPro" id="IPR036388">
    <property type="entry name" value="WH-like_DNA-bd_sf"/>
</dbReference>
<evidence type="ECO:0000256" key="3">
    <source>
        <dbReference type="ARBA" id="ARBA00023125"/>
    </source>
</evidence>
<accession>A0ABV5ZF67</accession>
<sequence>MDIKQLRFLVALENSQHFGQAAEHCHVTQPTLSMRLKSLEEELGIALVKRGQRFEGFTEEGKRILAWAKQVLSAYDALKIEASACKGQIIGKVRIGIVPLCSYSPIPLLKQLQQDYPQVEVELRALSSEHILEQLSRQQLDAGIAYLEQPGERFQALDLGETRMGLLYHPQLIQQLTPDSLEEISWSALPQLPLGLLSQGMHFRQAIEHNFQHLGLKLQPILETDSVHLLVQSVLAGHCCSIMPYPSYLAASVPGLKLIPISGGRTLYPLRLLIRHSEPTPILAKMLMEAAIKTQQIS</sequence>
<keyword evidence="3" id="KW-0238">DNA-binding</keyword>
<dbReference type="RefSeq" id="WP_027312513.1">
    <property type="nucleotide sequence ID" value="NZ_JAUESS010000012.1"/>
</dbReference>
<keyword evidence="5" id="KW-0804">Transcription</keyword>
<comment type="caution">
    <text evidence="7">The sequence shown here is derived from an EMBL/GenBank/DDBJ whole genome shotgun (WGS) entry which is preliminary data.</text>
</comment>
<comment type="similarity">
    <text evidence="1">Belongs to the LysR transcriptional regulatory family.</text>
</comment>
<dbReference type="InterPro" id="IPR036390">
    <property type="entry name" value="WH_DNA-bd_sf"/>
</dbReference>
<proteinExistence type="inferred from homology"/>
<evidence type="ECO:0000313" key="8">
    <source>
        <dbReference type="Proteomes" id="UP001589628"/>
    </source>
</evidence>
<evidence type="ECO:0000256" key="1">
    <source>
        <dbReference type="ARBA" id="ARBA00009437"/>
    </source>
</evidence>
<reference evidence="7 8" key="1">
    <citation type="submission" date="2024-09" db="EMBL/GenBank/DDBJ databases">
        <authorList>
            <person name="Sun Q."/>
            <person name="Mori K."/>
        </authorList>
    </citation>
    <scope>NUCLEOTIDE SEQUENCE [LARGE SCALE GENOMIC DNA]</scope>
    <source>
        <strain evidence="7 8">ATCC 51285</strain>
    </source>
</reference>
<dbReference type="PANTHER" id="PTHR30293:SF0">
    <property type="entry name" value="NITROGEN ASSIMILATION REGULATORY PROTEIN NAC"/>
    <property type="match status" value="1"/>
</dbReference>
<dbReference type="CDD" id="cd05466">
    <property type="entry name" value="PBP2_LTTR_substrate"/>
    <property type="match status" value="1"/>
</dbReference>
<gene>
    <name evidence="7" type="ORF">ACFFLH_15860</name>
</gene>
<dbReference type="PROSITE" id="PS50931">
    <property type="entry name" value="HTH_LYSR"/>
    <property type="match status" value="1"/>
</dbReference>
<dbReference type="Gene3D" id="1.10.10.10">
    <property type="entry name" value="Winged helix-like DNA-binding domain superfamily/Winged helix DNA-binding domain"/>
    <property type="match status" value="1"/>
</dbReference>
<dbReference type="SUPFAM" id="SSF53850">
    <property type="entry name" value="Periplasmic binding protein-like II"/>
    <property type="match status" value="1"/>
</dbReference>
<dbReference type="Pfam" id="PF03466">
    <property type="entry name" value="LysR_substrate"/>
    <property type="match status" value="1"/>
</dbReference>
<protein>
    <submittedName>
        <fullName evidence="7">LysR family transcriptional regulator</fullName>
    </submittedName>
</protein>
<feature type="domain" description="HTH lysR-type" evidence="6">
    <location>
        <begin position="1"/>
        <end position="58"/>
    </location>
</feature>
<keyword evidence="8" id="KW-1185">Reference proteome</keyword>